<dbReference type="AlphaFoldDB" id="A0A7E4VJ07"/>
<reference evidence="4" key="1">
    <citation type="journal article" date="2013" name="Genetics">
        <title>The draft genome and transcriptome of Panagrellus redivivus are shaped by the harsh demands of a free-living lifestyle.</title>
        <authorList>
            <person name="Srinivasan J."/>
            <person name="Dillman A.R."/>
            <person name="Macchietto M.G."/>
            <person name="Heikkinen L."/>
            <person name="Lakso M."/>
            <person name="Fracchia K.M."/>
            <person name="Antoshechkin I."/>
            <person name="Mortazavi A."/>
            <person name="Wong G."/>
            <person name="Sternberg P.W."/>
        </authorList>
    </citation>
    <scope>NUCLEOTIDE SEQUENCE [LARGE SCALE GENOMIC DNA]</scope>
    <source>
        <strain evidence="4">MT8872</strain>
    </source>
</reference>
<dbReference type="GO" id="GO:0005179">
    <property type="term" value="F:hormone activity"/>
    <property type="evidence" value="ECO:0007669"/>
    <property type="project" value="InterPro"/>
</dbReference>
<comment type="similarity">
    <text evidence="1">Belongs to the insulin family.</text>
</comment>
<keyword evidence="4" id="KW-1185">Reference proteome</keyword>
<keyword evidence="2" id="KW-0732">Signal</keyword>
<organism evidence="4 5">
    <name type="scientific">Panagrellus redivivus</name>
    <name type="common">Microworm</name>
    <dbReference type="NCBI Taxonomy" id="6233"/>
    <lineage>
        <taxon>Eukaryota</taxon>
        <taxon>Metazoa</taxon>
        <taxon>Ecdysozoa</taxon>
        <taxon>Nematoda</taxon>
        <taxon>Chromadorea</taxon>
        <taxon>Rhabditida</taxon>
        <taxon>Tylenchina</taxon>
        <taxon>Panagrolaimomorpha</taxon>
        <taxon>Panagrolaimoidea</taxon>
        <taxon>Panagrolaimidae</taxon>
        <taxon>Panagrellus</taxon>
    </lineage>
</organism>
<accession>A0A7E4VJ07</accession>
<dbReference type="SMART" id="SM00078">
    <property type="entry name" value="IlGF"/>
    <property type="match status" value="1"/>
</dbReference>
<dbReference type="Proteomes" id="UP000492821">
    <property type="component" value="Unassembled WGS sequence"/>
</dbReference>
<proteinExistence type="inferred from homology"/>
<dbReference type="SUPFAM" id="SSF56994">
    <property type="entry name" value="Insulin-like"/>
    <property type="match status" value="1"/>
</dbReference>
<dbReference type="PROSITE" id="PS00262">
    <property type="entry name" value="INSULIN"/>
    <property type="match status" value="1"/>
</dbReference>
<sequence>MLCSPTTSSSSFTNNLQPAQKSILSLSSRQSKYIKAATIAMLLLIAVPMPTNANIVACGKVLISEIKAVCDVTDCSRRARDIGLLGLSEEDLSAEPVALISECCTGKCSRDLLEAYCCSDNTLLKIPQIRAGRHHITAPKKLHRIDDNSFEDLGY</sequence>
<evidence type="ECO:0000313" key="4">
    <source>
        <dbReference type="Proteomes" id="UP000492821"/>
    </source>
</evidence>
<dbReference type="InterPro" id="IPR036438">
    <property type="entry name" value="Insulin-like_sf"/>
</dbReference>
<dbReference type="WBParaSite" id="Pan_g21767.t1">
    <property type="protein sequence ID" value="Pan_g21767.t1"/>
    <property type="gene ID" value="Pan_g21767"/>
</dbReference>
<dbReference type="InterPro" id="IPR016179">
    <property type="entry name" value="Insulin-like"/>
</dbReference>
<evidence type="ECO:0000259" key="3">
    <source>
        <dbReference type="SMART" id="SM00078"/>
    </source>
</evidence>
<dbReference type="Gene3D" id="1.10.100.10">
    <property type="entry name" value="Insulin-like"/>
    <property type="match status" value="1"/>
</dbReference>
<reference evidence="5" key="2">
    <citation type="submission" date="2020-10" db="UniProtKB">
        <authorList>
            <consortium name="WormBaseParasite"/>
        </authorList>
    </citation>
    <scope>IDENTIFICATION</scope>
</reference>
<evidence type="ECO:0000313" key="5">
    <source>
        <dbReference type="WBParaSite" id="Pan_g21767.t1"/>
    </source>
</evidence>
<dbReference type="GO" id="GO:0005576">
    <property type="term" value="C:extracellular region"/>
    <property type="evidence" value="ECO:0007669"/>
    <property type="project" value="InterPro"/>
</dbReference>
<name>A0A7E4VJ07_PANRE</name>
<evidence type="ECO:0000256" key="2">
    <source>
        <dbReference type="ARBA" id="ARBA00022729"/>
    </source>
</evidence>
<evidence type="ECO:0000256" key="1">
    <source>
        <dbReference type="ARBA" id="ARBA00009034"/>
    </source>
</evidence>
<feature type="domain" description="Insulin-like" evidence="3">
    <location>
        <begin position="55"/>
        <end position="117"/>
    </location>
</feature>
<protein>
    <submittedName>
        <fullName evidence="5">IlGF domain-containing protein</fullName>
    </submittedName>
</protein>
<dbReference type="InterPro" id="IPR022353">
    <property type="entry name" value="Insulin_CS"/>
</dbReference>